<reference evidence="2 3" key="1">
    <citation type="submission" date="2017-10" db="EMBL/GenBank/DDBJ databases">
        <title>Biodiversity and function of Thalassospira species in the particle-attached aromatic-hydrocarbon-degrading consortia from the surface seawater of the China South Sea.</title>
        <authorList>
            <person name="Dong C."/>
            <person name="Liu R."/>
            <person name="Shao Z."/>
        </authorList>
    </citation>
    <scope>NUCLEOTIDE SEQUENCE [LARGE SCALE GENOMIC DNA]</scope>
    <source>
        <strain evidence="2 3">CSC3H3</strain>
    </source>
</reference>
<name>A0ABN5FAS2_9PROT</name>
<sequence length="78" mass="8947">MWWFLGKFLARYYRRLALLAAGGSAAVIYGLVEQSPRAELAAWYWPPLCAMLAFVFTRLIIRRLLGQLSGVILGRLRF</sequence>
<organism evidence="2 3">
    <name type="scientific">Thalassospira marina</name>
    <dbReference type="NCBI Taxonomy" id="2048283"/>
    <lineage>
        <taxon>Bacteria</taxon>
        <taxon>Pseudomonadati</taxon>
        <taxon>Pseudomonadota</taxon>
        <taxon>Alphaproteobacteria</taxon>
        <taxon>Rhodospirillales</taxon>
        <taxon>Thalassospiraceae</taxon>
        <taxon>Thalassospira</taxon>
    </lineage>
</organism>
<keyword evidence="1" id="KW-0472">Membrane</keyword>
<dbReference type="RefSeq" id="WP_101283652.1">
    <property type="nucleotide sequence ID" value="NZ_CP024199.1"/>
</dbReference>
<evidence type="ECO:0000313" key="3">
    <source>
        <dbReference type="Proteomes" id="UP000233458"/>
    </source>
</evidence>
<keyword evidence="3" id="KW-1185">Reference proteome</keyword>
<feature type="transmembrane region" description="Helical" evidence="1">
    <location>
        <begin position="44"/>
        <end position="61"/>
    </location>
</feature>
<feature type="transmembrane region" description="Helical" evidence="1">
    <location>
        <begin position="12"/>
        <end position="32"/>
    </location>
</feature>
<keyword evidence="1" id="KW-1133">Transmembrane helix</keyword>
<protein>
    <submittedName>
        <fullName evidence="2">Uncharacterized protein</fullName>
    </submittedName>
</protein>
<gene>
    <name evidence="2" type="ORF">CSC3H3_03130</name>
</gene>
<proteinExistence type="predicted"/>
<accession>A0ABN5FAS2</accession>
<dbReference type="Proteomes" id="UP000233458">
    <property type="component" value="Chromosome"/>
</dbReference>
<dbReference type="EMBL" id="CP024199">
    <property type="protein sequence ID" value="AUG51818.1"/>
    <property type="molecule type" value="Genomic_DNA"/>
</dbReference>
<evidence type="ECO:0000256" key="1">
    <source>
        <dbReference type="SAM" id="Phobius"/>
    </source>
</evidence>
<evidence type="ECO:0000313" key="2">
    <source>
        <dbReference type="EMBL" id="AUG51818.1"/>
    </source>
</evidence>
<keyword evidence="1" id="KW-0812">Transmembrane</keyword>